<gene>
    <name evidence="1" type="ORF">SAMN04488082_11133</name>
</gene>
<dbReference type="PROSITE" id="PS51257">
    <property type="entry name" value="PROKAR_LIPOPROTEIN"/>
    <property type="match status" value="1"/>
</dbReference>
<dbReference type="EMBL" id="FORX01000011">
    <property type="protein sequence ID" value="SFJ98414.1"/>
    <property type="molecule type" value="Genomic_DNA"/>
</dbReference>
<name>A0A1I3VSN2_9BACT</name>
<dbReference type="OrthoDB" id="9815328at2"/>
<reference evidence="2" key="1">
    <citation type="submission" date="2016-10" db="EMBL/GenBank/DDBJ databases">
        <authorList>
            <person name="Varghese N."/>
            <person name="Submissions S."/>
        </authorList>
    </citation>
    <scope>NUCLEOTIDE SEQUENCE [LARGE SCALE GENOMIC DNA]</scope>
    <source>
        <strain evidence="2">DSM 5918</strain>
    </source>
</reference>
<protein>
    <recommendedName>
        <fullName evidence="3">Lipoprotein</fullName>
    </recommendedName>
</protein>
<evidence type="ECO:0008006" key="3">
    <source>
        <dbReference type="Google" id="ProtNLM"/>
    </source>
</evidence>
<dbReference type="RefSeq" id="WP_092375526.1">
    <property type="nucleotide sequence ID" value="NZ_FORX01000011.1"/>
</dbReference>
<evidence type="ECO:0000313" key="2">
    <source>
        <dbReference type="Proteomes" id="UP000198635"/>
    </source>
</evidence>
<dbReference type="STRING" id="52560.SAMN04488082_11133"/>
<organism evidence="1 2">
    <name type="scientific">Desulfomicrobium apsheronum</name>
    <dbReference type="NCBI Taxonomy" id="52560"/>
    <lineage>
        <taxon>Bacteria</taxon>
        <taxon>Pseudomonadati</taxon>
        <taxon>Thermodesulfobacteriota</taxon>
        <taxon>Desulfovibrionia</taxon>
        <taxon>Desulfovibrionales</taxon>
        <taxon>Desulfomicrobiaceae</taxon>
        <taxon>Desulfomicrobium</taxon>
    </lineage>
</organism>
<dbReference type="AlphaFoldDB" id="A0A1I3VSN2"/>
<accession>A0A1I3VSN2</accession>
<keyword evidence="2" id="KW-1185">Reference proteome</keyword>
<dbReference type="Proteomes" id="UP000198635">
    <property type="component" value="Unassembled WGS sequence"/>
</dbReference>
<proteinExistence type="predicted"/>
<sequence length="139" mass="15870">MKKNSAFLRILSLMLLAFAMLLISGCRTVPVRNIENAPIVTTSQAHPDMQKIGDAIIKAGTNLGWKMSQKEAGQITGKLYVRTHRAEVKIIYNHKNYNIIYDNSSNLKYNPEKSTIHRQYNNWVKNLDVAIQREIVSIQ</sequence>
<evidence type="ECO:0000313" key="1">
    <source>
        <dbReference type="EMBL" id="SFJ98414.1"/>
    </source>
</evidence>